<keyword evidence="2 7" id="KW-0699">rRNA-binding</keyword>
<gene>
    <name evidence="7 10" type="primary">rpsM</name>
    <name evidence="10" type="ORF">TPPER_00188</name>
</gene>
<evidence type="ECO:0000313" key="11">
    <source>
        <dbReference type="Proteomes" id="UP000222818"/>
    </source>
</evidence>
<keyword evidence="7" id="KW-0820">tRNA-binding</keyword>
<keyword evidence="5 7" id="KW-0687">Ribonucleoprotein</keyword>
<dbReference type="GO" id="GO:0005829">
    <property type="term" value="C:cytosol"/>
    <property type="evidence" value="ECO:0007669"/>
    <property type="project" value="TreeGrafter"/>
</dbReference>
<evidence type="ECO:0000256" key="2">
    <source>
        <dbReference type="ARBA" id="ARBA00022730"/>
    </source>
</evidence>
<sequence>MVRLIGVNIPSNKSVETGLTYIHGIGRSLSRSVCSEVGVDPNSKVVSLSESRLVAIKEAVSKYLVEGDLKRLVALNIKRLININCYRGIRHRKRLPTRGQRTRTNAKTRKNSKPLNN</sequence>
<dbReference type="InterPro" id="IPR027437">
    <property type="entry name" value="Rbsml_uS13_C"/>
</dbReference>
<dbReference type="InterPro" id="IPR019980">
    <property type="entry name" value="Ribosomal_uS13_bac-type"/>
</dbReference>
<evidence type="ECO:0000256" key="6">
    <source>
        <dbReference type="ARBA" id="ARBA00035166"/>
    </source>
</evidence>
<keyword evidence="11" id="KW-1185">Reference proteome</keyword>
<comment type="caution">
    <text evidence="10">The sequence shown here is derived from an EMBL/GenBank/DDBJ whole genome shotgun (WGS) entry which is preliminary data.</text>
</comment>
<evidence type="ECO:0000256" key="1">
    <source>
        <dbReference type="ARBA" id="ARBA00008080"/>
    </source>
</evidence>
<dbReference type="EMBL" id="MKGN01000019">
    <property type="protein sequence ID" value="PHN16195.1"/>
    <property type="molecule type" value="Genomic_DNA"/>
</dbReference>
<organism evidence="10 11">
    <name type="scientific">Candidatus Tremblayella phenacoccinincola</name>
    <dbReference type="NCBI Taxonomy" id="1010676"/>
    <lineage>
        <taxon>Bacteria</taxon>
        <taxon>Pseudomonadati</taxon>
        <taxon>Pseudomonadota</taxon>
        <taxon>Betaproteobacteria</taxon>
        <taxon>Candidatus Tremblayella</taxon>
    </lineage>
</organism>
<dbReference type="PIRSF" id="PIRSF002134">
    <property type="entry name" value="Ribosomal_S13"/>
    <property type="match status" value="1"/>
</dbReference>
<dbReference type="InterPro" id="IPR001892">
    <property type="entry name" value="Ribosomal_uS13"/>
</dbReference>
<comment type="similarity">
    <text evidence="1 7 8">Belongs to the universal ribosomal protein uS13 family.</text>
</comment>
<dbReference type="GO" id="GO:0003735">
    <property type="term" value="F:structural constituent of ribosome"/>
    <property type="evidence" value="ECO:0007669"/>
    <property type="project" value="InterPro"/>
</dbReference>
<accession>A0A2G0V6U8</accession>
<dbReference type="GO" id="GO:0019843">
    <property type="term" value="F:rRNA binding"/>
    <property type="evidence" value="ECO:0007669"/>
    <property type="project" value="UniProtKB-UniRule"/>
</dbReference>
<dbReference type="GO" id="GO:0000049">
    <property type="term" value="F:tRNA binding"/>
    <property type="evidence" value="ECO:0007669"/>
    <property type="project" value="UniProtKB-UniRule"/>
</dbReference>
<dbReference type="Gene3D" id="1.10.8.50">
    <property type="match status" value="1"/>
</dbReference>
<dbReference type="SUPFAM" id="SSF46946">
    <property type="entry name" value="S13-like H2TH domain"/>
    <property type="match status" value="1"/>
</dbReference>
<evidence type="ECO:0000256" key="3">
    <source>
        <dbReference type="ARBA" id="ARBA00022884"/>
    </source>
</evidence>
<dbReference type="OrthoDB" id="9803610at2"/>
<comment type="subunit">
    <text evidence="7">Part of the 30S ribosomal subunit. Forms a loose heterodimer with protein S19. Forms two bridges to the 50S subunit in the 70S ribosome.</text>
</comment>
<evidence type="ECO:0000256" key="9">
    <source>
        <dbReference type="SAM" id="MobiDB-lite"/>
    </source>
</evidence>
<dbReference type="InterPro" id="IPR010979">
    <property type="entry name" value="Ribosomal_uS13-like_H2TH"/>
</dbReference>
<dbReference type="AlphaFoldDB" id="A0A2G0V6U8"/>
<evidence type="ECO:0000256" key="7">
    <source>
        <dbReference type="HAMAP-Rule" id="MF_01315"/>
    </source>
</evidence>
<dbReference type="RefSeq" id="WP_099336905.1">
    <property type="nucleotide sequence ID" value="NZ_MKGN01000019.1"/>
</dbReference>
<dbReference type="PANTHER" id="PTHR10871:SF1">
    <property type="entry name" value="SMALL RIBOSOMAL SUBUNIT PROTEIN US13M"/>
    <property type="match status" value="1"/>
</dbReference>
<reference evidence="10 11" key="1">
    <citation type="journal article" date="2017" name="ISME J.">
        <title>Tremblaya phenacola PPER: an evolutionary beta-gammaproteobacterium collage.</title>
        <authorList>
            <person name="Gil R."/>
            <person name="Vargas-Chavez C."/>
            <person name="Lopez-Madrigal S."/>
            <person name="Santos-Garcia D."/>
            <person name="Latorre A."/>
            <person name="Moya A."/>
        </authorList>
    </citation>
    <scope>NUCLEOTIDE SEQUENCE [LARGE SCALE GENOMIC DNA]</scope>
    <source>
        <strain evidence="10 11">PPER</strain>
    </source>
</reference>
<dbReference type="PROSITE" id="PS50159">
    <property type="entry name" value="RIBOSOMAL_S13_2"/>
    <property type="match status" value="1"/>
</dbReference>
<evidence type="ECO:0000256" key="8">
    <source>
        <dbReference type="RuleBase" id="RU003830"/>
    </source>
</evidence>
<dbReference type="GO" id="GO:0006412">
    <property type="term" value="P:translation"/>
    <property type="evidence" value="ECO:0007669"/>
    <property type="project" value="UniProtKB-UniRule"/>
</dbReference>
<keyword evidence="3 7" id="KW-0694">RNA-binding</keyword>
<name>A0A2G0V6U8_9PROT</name>
<evidence type="ECO:0000256" key="5">
    <source>
        <dbReference type="ARBA" id="ARBA00023274"/>
    </source>
</evidence>
<evidence type="ECO:0000256" key="4">
    <source>
        <dbReference type="ARBA" id="ARBA00022980"/>
    </source>
</evidence>
<dbReference type="NCBIfam" id="TIGR03631">
    <property type="entry name" value="uS13_bact"/>
    <property type="match status" value="1"/>
</dbReference>
<comment type="function">
    <text evidence="7">Located at the top of the head of the 30S subunit, it contacts several helices of the 16S rRNA. In the 70S ribosome it contacts the 23S rRNA (bridge B1a) and protein L5 of the 50S subunit (bridge B1b), connecting the 2 subunits; these bridges are implicated in subunit movement. Contacts the tRNAs in the A and P-sites.</text>
</comment>
<dbReference type="Pfam" id="PF00416">
    <property type="entry name" value="Ribosomal_S13"/>
    <property type="match status" value="1"/>
</dbReference>
<dbReference type="PANTHER" id="PTHR10871">
    <property type="entry name" value="30S RIBOSOMAL PROTEIN S13/40S RIBOSOMAL PROTEIN S18"/>
    <property type="match status" value="1"/>
</dbReference>
<protein>
    <recommendedName>
        <fullName evidence="6 7">Small ribosomal subunit protein uS13</fullName>
    </recommendedName>
</protein>
<dbReference type="Gene3D" id="4.10.910.10">
    <property type="entry name" value="30s ribosomal protein s13, domain 2"/>
    <property type="match status" value="1"/>
</dbReference>
<dbReference type="Proteomes" id="UP000222818">
    <property type="component" value="Unassembled WGS sequence"/>
</dbReference>
<feature type="region of interest" description="Disordered" evidence="9">
    <location>
        <begin position="92"/>
        <end position="117"/>
    </location>
</feature>
<dbReference type="HAMAP" id="MF_01315">
    <property type="entry name" value="Ribosomal_uS13"/>
    <property type="match status" value="1"/>
</dbReference>
<dbReference type="GO" id="GO:0015935">
    <property type="term" value="C:small ribosomal subunit"/>
    <property type="evidence" value="ECO:0007669"/>
    <property type="project" value="TreeGrafter"/>
</dbReference>
<dbReference type="FunFam" id="1.10.8.50:FF:000001">
    <property type="entry name" value="30S ribosomal protein S13"/>
    <property type="match status" value="1"/>
</dbReference>
<keyword evidence="4 7" id="KW-0689">Ribosomal protein</keyword>
<evidence type="ECO:0000313" key="10">
    <source>
        <dbReference type="EMBL" id="PHN16195.1"/>
    </source>
</evidence>
<proteinExistence type="inferred from homology"/>